<dbReference type="eggNOG" id="ENOG50310W8">
    <property type="taxonomic scope" value="Bacteria"/>
</dbReference>
<name>B7JYB6_RIPO1</name>
<keyword evidence="2" id="KW-1185">Reference proteome</keyword>
<protein>
    <submittedName>
        <fullName evidence="1">Uncharacterized protein</fullName>
    </submittedName>
</protein>
<dbReference type="Pfam" id="PF11536">
    <property type="entry name" value="DUF3226"/>
    <property type="match status" value="1"/>
</dbReference>
<accession>B7JYB6</accession>
<dbReference type="HOGENOM" id="CLU_2842452_0_0_3"/>
<evidence type="ECO:0000313" key="1">
    <source>
        <dbReference type="EMBL" id="ACK67218.1"/>
    </source>
</evidence>
<evidence type="ECO:0000313" key="2">
    <source>
        <dbReference type="Proteomes" id="UP000008204"/>
    </source>
</evidence>
<reference evidence="2" key="1">
    <citation type="journal article" date="2011" name="MBio">
        <title>Novel metabolic attributes of the genus Cyanothece, comprising a group of unicellular nitrogen-fixing Cyanobacteria.</title>
        <authorList>
            <person name="Bandyopadhyay A."/>
            <person name="Elvitigala T."/>
            <person name="Welsh E."/>
            <person name="Stockel J."/>
            <person name="Liberton M."/>
            <person name="Min H."/>
            <person name="Sherman L.A."/>
            <person name="Pakrasi H.B."/>
        </authorList>
    </citation>
    <scope>NUCLEOTIDE SEQUENCE [LARGE SCALE GENOMIC DNA]</scope>
    <source>
        <strain evidence="2">PCC 8801</strain>
    </source>
</reference>
<proteinExistence type="predicted"/>
<dbReference type="EMBL" id="CP001287">
    <property type="protein sequence ID" value="ACK67218.1"/>
    <property type="molecule type" value="Genomic_DNA"/>
</dbReference>
<sequence length="65" mass="7490">MLFQAHKILTEIEELEINYYAIQDRSKAFIHTWLAWQKKPGIPMGQAITANVLNCDNAIAQNFIN</sequence>
<dbReference type="OrthoDB" id="530493at2"/>
<dbReference type="InterPro" id="IPR024508">
    <property type="entry name" value="DUF3226"/>
</dbReference>
<dbReference type="Proteomes" id="UP000008204">
    <property type="component" value="Chromosome"/>
</dbReference>
<dbReference type="KEGG" id="cyp:PCC8801_3243"/>
<dbReference type="RefSeq" id="WP_012596479.1">
    <property type="nucleotide sequence ID" value="NC_011726.1"/>
</dbReference>
<dbReference type="AlphaFoldDB" id="B7JYB6"/>
<dbReference type="STRING" id="41431.PCC8801_3243"/>
<gene>
    <name evidence="1" type="ordered locus">PCC8801_3243</name>
</gene>
<organism evidence="1 2">
    <name type="scientific">Rippkaea orientalis (strain PCC 8801 / RF-1)</name>
    <name type="common">Cyanothece sp. (strain PCC 8801)</name>
    <dbReference type="NCBI Taxonomy" id="41431"/>
    <lineage>
        <taxon>Bacteria</taxon>
        <taxon>Bacillati</taxon>
        <taxon>Cyanobacteriota</taxon>
        <taxon>Cyanophyceae</taxon>
        <taxon>Oscillatoriophycideae</taxon>
        <taxon>Chroococcales</taxon>
        <taxon>Aphanothecaceae</taxon>
        <taxon>Rippkaea</taxon>
        <taxon>Rippkaea orientalis</taxon>
    </lineage>
</organism>